<evidence type="ECO:0000313" key="2">
    <source>
        <dbReference type="EMBL" id="SDT80385.1"/>
    </source>
</evidence>
<keyword evidence="1" id="KW-1133">Transmembrane helix</keyword>
<name>A0A1H2DCB4_9ACTN</name>
<feature type="transmembrane region" description="Helical" evidence="1">
    <location>
        <begin position="16"/>
        <end position="36"/>
    </location>
</feature>
<evidence type="ECO:0000313" key="3">
    <source>
        <dbReference type="Proteomes" id="UP000198688"/>
    </source>
</evidence>
<dbReference type="Proteomes" id="UP000198688">
    <property type="component" value="Chromosome I"/>
</dbReference>
<feature type="transmembrane region" description="Helical" evidence="1">
    <location>
        <begin position="151"/>
        <end position="172"/>
    </location>
</feature>
<dbReference type="EMBL" id="LT629758">
    <property type="protein sequence ID" value="SDT80385.1"/>
    <property type="molecule type" value="Genomic_DNA"/>
</dbReference>
<reference evidence="2 3" key="1">
    <citation type="submission" date="2016-10" db="EMBL/GenBank/DDBJ databases">
        <authorList>
            <person name="de Groot N.N."/>
        </authorList>
    </citation>
    <scope>NUCLEOTIDE SEQUENCE [LARGE SCALE GENOMIC DNA]</scope>
    <source>
        <strain evidence="2 3">DSM 43941</strain>
    </source>
</reference>
<organism evidence="2 3">
    <name type="scientific">Actinoplanes derwentensis</name>
    <dbReference type="NCBI Taxonomy" id="113562"/>
    <lineage>
        <taxon>Bacteria</taxon>
        <taxon>Bacillati</taxon>
        <taxon>Actinomycetota</taxon>
        <taxon>Actinomycetes</taxon>
        <taxon>Micromonosporales</taxon>
        <taxon>Micromonosporaceae</taxon>
        <taxon>Actinoplanes</taxon>
    </lineage>
</organism>
<evidence type="ECO:0000256" key="1">
    <source>
        <dbReference type="SAM" id="Phobius"/>
    </source>
</evidence>
<proteinExistence type="predicted"/>
<accession>A0A1H2DCB4</accession>
<feature type="transmembrane region" description="Helical" evidence="1">
    <location>
        <begin position="56"/>
        <end position="77"/>
    </location>
</feature>
<keyword evidence="1" id="KW-0472">Membrane</keyword>
<dbReference type="STRING" id="113562.SAMN04489716_9180"/>
<feature type="transmembrane region" description="Helical" evidence="1">
    <location>
        <begin position="89"/>
        <end position="108"/>
    </location>
</feature>
<protein>
    <submittedName>
        <fullName evidence="2">Uncharacterized protein</fullName>
    </submittedName>
</protein>
<keyword evidence="3" id="KW-1185">Reference proteome</keyword>
<sequence>MREKGYLLCVELMRRGWPLVLAGLLVLGASLLPWFRTGWADGDGWATNSATAWESSTWWAAAATACMLATGVGLAGLRPGQYGAALRWFAAGLAAGAVVVTAVTWMRLSPLDTGGGMGWSAADAESRNVGDIVRDDLVLIRIDGLIQQVGWGLYAGLAAMVILATVLVARAARH</sequence>
<gene>
    <name evidence="2" type="ORF">SAMN04489716_9180</name>
</gene>
<dbReference type="AlphaFoldDB" id="A0A1H2DCB4"/>
<keyword evidence="1" id="KW-0812">Transmembrane</keyword>